<gene>
    <name evidence="2" type="ORF">SAMN05421644_10289</name>
</gene>
<dbReference type="EMBL" id="FNOW01000002">
    <property type="protein sequence ID" value="SDX38655.1"/>
    <property type="molecule type" value="Genomic_DNA"/>
</dbReference>
<keyword evidence="3" id="KW-1185">Reference proteome</keyword>
<dbReference type="AlphaFoldDB" id="A0A1H3BA37"/>
<dbReference type="OrthoDB" id="5769716at2"/>
<protein>
    <submittedName>
        <fullName evidence="2">Serine/threonine-protein kinase RsbT</fullName>
    </submittedName>
</protein>
<keyword evidence="2" id="KW-0418">Kinase</keyword>
<evidence type="ECO:0000313" key="3">
    <source>
        <dbReference type="Proteomes" id="UP000198672"/>
    </source>
</evidence>
<feature type="domain" description="Histidine kinase/HSP90-like ATPase" evidence="1">
    <location>
        <begin position="35"/>
        <end position="151"/>
    </location>
</feature>
<dbReference type="SUPFAM" id="SSF55874">
    <property type="entry name" value="ATPase domain of HSP90 chaperone/DNA topoisomerase II/histidine kinase"/>
    <property type="match status" value="1"/>
</dbReference>
<dbReference type="RefSeq" id="WP_143116982.1">
    <property type="nucleotide sequence ID" value="NZ_FNOW01000002.1"/>
</dbReference>
<reference evidence="3" key="1">
    <citation type="submission" date="2016-10" db="EMBL/GenBank/DDBJ databases">
        <authorList>
            <person name="Varghese N."/>
            <person name="Submissions S."/>
        </authorList>
    </citation>
    <scope>NUCLEOTIDE SEQUENCE [LARGE SCALE GENOMIC DNA]</scope>
    <source>
        <strain evidence="3">DSM 173</strain>
    </source>
</reference>
<evidence type="ECO:0000259" key="1">
    <source>
        <dbReference type="Pfam" id="PF13581"/>
    </source>
</evidence>
<dbReference type="InterPro" id="IPR003594">
    <property type="entry name" value="HATPase_dom"/>
</dbReference>
<accession>A0A1H3BA37</accession>
<keyword evidence="2" id="KW-0808">Transferase</keyword>
<name>A0A1H3BA37_ALLWA</name>
<dbReference type="Gene3D" id="3.30.565.10">
    <property type="entry name" value="Histidine kinase-like ATPase, C-terminal domain"/>
    <property type="match status" value="1"/>
</dbReference>
<dbReference type="CDD" id="cd16934">
    <property type="entry name" value="HATPase_RsbT-like"/>
    <property type="match status" value="1"/>
</dbReference>
<dbReference type="Proteomes" id="UP000198672">
    <property type="component" value="Unassembled WGS sequence"/>
</dbReference>
<organism evidence="2 3">
    <name type="scientific">Allochromatium warmingii</name>
    <name type="common">Chromatium warmingii</name>
    <dbReference type="NCBI Taxonomy" id="61595"/>
    <lineage>
        <taxon>Bacteria</taxon>
        <taxon>Pseudomonadati</taxon>
        <taxon>Pseudomonadota</taxon>
        <taxon>Gammaproteobacteria</taxon>
        <taxon>Chromatiales</taxon>
        <taxon>Chromatiaceae</taxon>
        <taxon>Allochromatium</taxon>
    </lineage>
</organism>
<dbReference type="Pfam" id="PF13581">
    <property type="entry name" value="HATPase_c_2"/>
    <property type="match status" value="1"/>
</dbReference>
<evidence type="ECO:0000313" key="2">
    <source>
        <dbReference type="EMBL" id="SDX38655.1"/>
    </source>
</evidence>
<dbReference type="STRING" id="61595.SAMN05421644_10289"/>
<sequence length="155" mass="16521">MLLIQDCVVPPPLHWPTPYGYETAVYLPIHWESDVMAASRQARQLAERLGFSRSAAYHIATAASELANNARLHAGGGWLYANALFDATGETVIGLELIVEDSGPGIADPELALTDGYSTGSGLGCGLPGVKRLMDAFSLEAVPSGGVRVRAIKWR</sequence>
<proteinExistence type="predicted"/>
<dbReference type="GO" id="GO:0016301">
    <property type="term" value="F:kinase activity"/>
    <property type="evidence" value="ECO:0007669"/>
    <property type="project" value="UniProtKB-KW"/>
</dbReference>
<dbReference type="InterPro" id="IPR036890">
    <property type="entry name" value="HATPase_C_sf"/>
</dbReference>